<name>A0A502D3T7_9MICO</name>
<evidence type="ECO:0000313" key="3">
    <source>
        <dbReference type="Proteomes" id="UP000317722"/>
    </source>
</evidence>
<proteinExistence type="predicted"/>
<dbReference type="PANTHER" id="PTHR43190:SF3">
    <property type="entry name" value="N-ACETYL-D-GLUCOSAMINE KINASE"/>
    <property type="match status" value="1"/>
</dbReference>
<reference evidence="2 3" key="1">
    <citation type="journal article" date="2019" name="Environ. Microbiol.">
        <title>Species interactions and distinct microbial communities in high Arctic permafrost affected cryosols are associated with the CH4 and CO2 gas fluxes.</title>
        <authorList>
            <person name="Altshuler I."/>
            <person name="Hamel J."/>
            <person name="Turney S."/>
            <person name="Magnuson E."/>
            <person name="Levesque R."/>
            <person name="Greer C."/>
            <person name="Whyte L.G."/>
        </authorList>
    </citation>
    <scope>NUCLEOTIDE SEQUENCE [LARGE SCALE GENOMIC DNA]</scope>
    <source>
        <strain evidence="2 3">S9.3A</strain>
    </source>
</reference>
<organism evidence="2 3">
    <name type="scientific">Pedococcus bigeumensis</name>
    <dbReference type="NCBI Taxonomy" id="433644"/>
    <lineage>
        <taxon>Bacteria</taxon>
        <taxon>Bacillati</taxon>
        <taxon>Actinomycetota</taxon>
        <taxon>Actinomycetes</taxon>
        <taxon>Micrococcales</taxon>
        <taxon>Intrasporangiaceae</taxon>
        <taxon>Pedococcus</taxon>
    </lineage>
</organism>
<accession>A0A502D3T7</accession>
<evidence type="ECO:0000313" key="2">
    <source>
        <dbReference type="EMBL" id="TPG19492.1"/>
    </source>
</evidence>
<dbReference type="Gene3D" id="3.30.420.40">
    <property type="match status" value="2"/>
</dbReference>
<protein>
    <submittedName>
        <fullName evidence="2">ATPase</fullName>
    </submittedName>
</protein>
<dbReference type="InterPro" id="IPR043129">
    <property type="entry name" value="ATPase_NBD"/>
</dbReference>
<dbReference type="OrthoDB" id="8701357at2"/>
<dbReference type="Pfam" id="PF01869">
    <property type="entry name" value="BcrAD_BadFG"/>
    <property type="match status" value="1"/>
</dbReference>
<evidence type="ECO:0000259" key="1">
    <source>
        <dbReference type="Pfam" id="PF01869"/>
    </source>
</evidence>
<keyword evidence="3" id="KW-1185">Reference proteome</keyword>
<dbReference type="InterPro" id="IPR052519">
    <property type="entry name" value="Euk-type_GlcNAc_Kinase"/>
</dbReference>
<dbReference type="EMBL" id="RCZM01000001">
    <property type="protein sequence ID" value="TPG19492.1"/>
    <property type="molecule type" value="Genomic_DNA"/>
</dbReference>
<feature type="domain" description="ATPase BadF/BadG/BcrA/BcrD type" evidence="1">
    <location>
        <begin position="39"/>
        <end position="327"/>
    </location>
</feature>
<sequence length="347" mass="34028">MAATSTTTSSRPVTPAGSVACCDNGSCHCGGGRPVNLVIGLDVGGTSSRALVADLAGRRVGVGMGGGGNPLSRGVEPAVRAIRSALEQALVGVDPNAVAGNVIGAAGFGSRSPAHGALGEMWSDLGLPGSPVIGGDAEVAFASGTADLDGSVLISGTGAVASHFVDGMEVGVADGLGWLLGDHGSGFWIGREAVRHCLGLAYAPDGVLAPAVAQALLGRPDATRSDLIAATYSAAPVRVSELARAVVTAQEAGSVAAASILTAAADKLVETLALVRAPGAQTVVVLAGGMLQTAHLRAGVRGRVAARWPGSVIARSGSGAAGAAWLALRRLGVDLPLSQHATLTAAP</sequence>
<gene>
    <name evidence="2" type="ORF">EAH86_03255</name>
</gene>
<dbReference type="Proteomes" id="UP000317722">
    <property type="component" value="Unassembled WGS sequence"/>
</dbReference>
<dbReference type="AlphaFoldDB" id="A0A502D3T7"/>
<dbReference type="PANTHER" id="PTHR43190">
    <property type="entry name" value="N-ACETYL-D-GLUCOSAMINE KINASE"/>
    <property type="match status" value="1"/>
</dbReference>
<dbReference type="InterPro" id="IPR002731">
    <property type="entry name" value="ATPase_BadF"/>
</dbReference>
<dbReference type="SUPFAM" id="SSF53067">
    <property type="entry name" value="Actin-like ATPase domain"/>
    <property type="match status" value="2"/>
</dbReference>
<comment type="caution">
    <text evidence="2">The sequence shown here is derived from an EMBL/GenBank/DDBJ whole genome shotgun (WGS) entry which is preliminary data.</text>
</comment>